<feature type="region of interest" description="Disordered" evidence="1">
    <location>
        <begin position="82"/>
        <end position="101"/>
    </location>
</feature>
<proteinExistence type="predicted"/>
<gene>
    <name evidence="3" type="primary">OSJNBa0059G01.5</name>
</gene>
<accession>Q60F30</accession>
<evidence type="ECO:0000313" key="4">
    <source>
        <dbReference type="Proteomes" id="UP000000763"/>
    </source>
</evidence>
<dbReference type="Pfam" id="PF13963">
    <property type="entry name" value="Transpos_assoc"/>
    <property type="match status" value="1"/>
</dbReference>
<reference evidence="4" key="1">
    <citation type="journal article" date="2005" name="Nature">
        <title>The map-based sequence of the rice genome.</title>
        <authorList>
            <consortium name="International rice genome sequencing project (IRGSP)"/>
            <person name="Matsumoto T."/>
            <person name="Wu J."/>
            <person name="Kanamori H."/>
            <person name="Katayose Y."/>
            <person name="Fujisawa M."/>
            <person name="Namiki N."/>
            <person name="Mizuno H."/>
            <person name="Yamamoto K."/>
            <person name="Antonio B.A."/>
            <person name="Baba T."/>
            <person name="Sakata K."/>
            <person name="Nagamura Y."/>
            <person name="Aoki H."/>
            <person name="Arikawa K."/>
            <person name="Arita K."/>
            <person name="Bito T."/>
            <person name="Chiden Y."/>
            <person name="Fujitsuka N."/>
            <person name="Fukunaka R."/>
            <person name="Hamada M."/>
            <person name="Harada C."/>
            <person name="Hayashi A."/>
            <person name="Hijishita S."/>
            <person name="Honda M."/>
            <person name="Hosokawa S."/>
            <person name="Ichikawa Y."/>
            <person name="Idonuma A."/>
            <person name="Iijima M."/>
            <person name="Ikeda M."/>
            <person name="Ikeno M."/>
            <person name="Ito K."/>
            <person name="Ito S."/>
            <person name="Ito T."/>
            <person name="Ito Y."/>
            <person name="Ito Y."/>
            <person name="Iwabuchi A."/>
            <person name="Kamiya K."/>
            <person name="Karasawa W."/>
            <person name="Kurita K."/>
            <person name="Katagiri S."/>
            <person name="Kikuta A."/>
            <person name="Kobayashi H."/>
            <person name="Kobayashi N."/>
            <person name="Machita K."/>
            <person name="Maehara T."/>
            <person name="Masukawa M."/>
            <person name="Mizubayashi T."/>
            <person name="Mukai Y."/>
            <person name="Nagasaki H."/>
            <person name="Nagata Y."/>
            <person name="Naito S."/>
            <person name="Nakashima M."/>
            <person name="Nakama Y."/>
            <person name="Nakamichi Y."/>
            <person name="Nakamura M."/>
            <person name="Meguro A."/>
            <person name="Negishi M."/>
            <person name="Ohta I."/>
            <person name="Ohta T."/>
            <person name="Okamoto M."/>
            <person name="Ono N."/>
            <person name="Saji S."/>
            <person name="Sakaguchi M."/>
            <person name="Sakai K."/>
            <person name="Shibata M."/>
            <person name="Shimokawa T."/>
            <person name="Song J."/>
            <person name="Takazaki Y."/>
            <person name="Terasawa K."/>
            <person name="Tsugane M."/>
            <person name="Tsuji K."/>
            <person name="Ueda S."/>
            <person name="Waki K."/>
            <person name="Yamagata H."/>
            <person name="Yamamoto M."/>
            <person name="Yamamoto S."/>
            <person name="Yamane H."/>
            <person name="Yoshiki S."/>
            <person name="Yoshihara R."/>
            <person name="Yukawa K."/>
            <person name="Zhong H."/>
            <person name="Yano M."/>
            <person name="Yuan Q."/>
            <person name="Ouyang S."/>
            <person name="Liu J."/>
            <person name="Jones K.M."/>
            <person name="Gansberger K."/>
            <person name="Moffat K."/>
            <person name="Hill J."/>
            <person name="Bera J."/>
            <person name="Fadrosh D."/>
            <person name="Jin S."/>
            <person name="Johri S."/>
            <person name="Kim M."/>
            <person name="Overton L."/>
            <person name="Reardon M."/>
            <person name="Tsitrin T."/>
            <person name="Vuong H."/>
            <person name="Weaver B."/>
            <person name="Ciecko A."/>
            <person name="Tallon L."/>
            <person name="Jackson J."/>
            <person name="Pai G."/>
            <person name="Aken S.V."/>
            <person name="Utterback T."/>
            <person name="Reidmuller S."/>
            <person name="Feldblyum T."/>
            <person name="Hsiao J."/>
            <person name="Zismann V."/>
            <person name="Iobst S."/>
            <person name="de Vazeille A.R."/>
            <person name="Buell C.R."/>
            <person name="Ying K."/>
            <person name="Li Y."/>
            <person name="Lu T."/>
            <person name="Huang Y."/>
            <person name="Zhao Q."/>
            <person name="Feng Q."/>
            <person name="Zhang L."/>
            <person name="Zhu J."/>
            <person name="Weng Q."/>
            <person name="Mu J."/>
            <person name="Lu Y."/>
            <person name="Fan D."/>
            <person name="Liu Y."/>
            <person name="Guan J."/>
            <person name="Zhang Y."/>
            <person name="Yu S."/>
            <person name="Liu X."/>
            <person name="Zhang Y."/>
            <person name="Hong G."/>
            <person name="Han B."/>
            <person name="Choisne N."/>
            <person name="Demange N."/>
            <person name="Orjeda G."/>
            <person name="Samain S."/>
            <person name="Cattolico L."/>
            <person name="Pelletier E."/>
            <person name="Couloux A."/>
            <person name="Segurens B."/>
            <person name="Wincker P."/>
            <person name="D'Hont A."/>
            <person name="Scarpelli C."/>
            <person name="Weissenbach J."/>
            <person name="Salanoubat M."/>
            <person name="Quetier F."/>
            <person name="Yu Y."/>
            <person name="Kim H.R."/>
            <person name="Rambo T."/>
            <person name="Currie J."/>
            <person name="Collura K."/>
            <person name="Luo M."/>
            <person name="Yang T."/>
            <person name="Ammiraju J.S.S."/>
            <person name="Engler F."/>
            <person name="Soderlund C."/>
            <person name="Wing R.A."/>
            <person name="Palmer L.E."/>
            <person name="de la Bastide M."/>
            <person name="Spiegel L."/>
            <person name="Nascimento L."/>
            <person name="Zutavern T."/>
            <person name="O'Shaughnessy A."/>
            <person name="Dike S."/>
            <person name="Dedhia N."/>
            <person name="Preston R."/>
            <person name="Balija V."/>
            <person name="McCombie W.R."/>
            <person name="Chow T."/>
            <person name="Chen H."/>
            <person name="Chung M."/>
            <person name="Chen C."/>
            <person name="Shaw J."/>
            <person name="Wu H."/>
            <person name="Hsiao K."/>
            <person name="Chao Y."/>
            <person name="Chu M."/>
            <person name="Cheng C."/>
            <person name="Hour A."/>
            <person name="Lee P."/>
            <person name="Lin S."/>
            <person name="Lin Y."/>
            <person name="Liou J."/>
            <person name="Liu S."/>
            <person name="Hsing Y."/>
            <person name="Raghuvanshi S."/>
            <person name="Mohanty A."/>
            <person name="Bharti A.K."/>
            <person name="Gaur A."/>
            <person name="Gupta V."/>
            <person name="Kumar D."/>
            <person name="Ravi V."/>
            <person name="Vij S."/>
            <person name="Kapur A."/>
            <person name="Khurana P."/>
            <person name="Khurana P."/>
            <person name="Khurana J.P."/>
            <person name="Tyagi A.K."/>
            <person name="Gaikwad K."/>
            <person name="Singh A."/>
            <person name="Dalal V."/>
            <person name="Srivastava S."/>
            <person name="Dixit A."/>
            <person name="Pal A.K."/>
            <person name="Ghazi I.A."/>
            <person name="Yadav M."/>
            <person name="Pandit A."/>
            <person name="Bhargava A."/>
            <person name="Sureshbabu K."/>
            <person name="Batra K."/>
            <person name="Sharma T.R."/>
            <person name="Mohapatra T."/>
            <person name="Singh N.K."/>
            <person name="Messing J."/>
            <person name="Nelson A.B."/>
            <person name="Fuks G."/>
            <person name="Kavchok S."/>
            <person name="Keizer G."/>
            <person name="Linton E."/>
            <person name="Llaca V."/>
            <person name="Song R."/>
            <person name="Tanyolac B."/>
            <person name="Young S."/>
            <person name="Ho-Il K."/>
            <person name="Hahn J.H."/>
            <person name="Sangsakoo G."/>
            <person name="Vanavichit A."/>
            <person name="de Mattos Luiz.A.T."/>
            <person name="Zimmer P.D."/>
            <person name="Malone G."/>
            <person name="Dellagostin O."/>
            <person name="de Oliveira A.C."/>
            <person name="Bevan M."/>
            <person name="Bancroft I."/>
            <person name="Minx P."/>
            <person name="Cordum H."/>
            <person name="Wilson R."/>
            <person name="Cheng Z."/>
            <person name="Jin W."/>
            <person name="Jiang J."/>
            <person name="Leong S.A."/>
            <person name="Iwama H."/>
            <person name="Gojobori T."/>
            <person name="Itoh T."/>
            <person name="Niimura Y."/>
            <person name="Fujii Y."/>
            <person name="Habara T."/>
            <person name="Sakai H."/>
            <person name="Sato Y."/>
            <person name="Wilson G."/>
            <person name="Kumar K."/>
            <person name="McCouch S."/>
            <person name="Juretic N."/>
            <person name="Hoen D."/>
            <person name="Wright S."/>
            <person name="Bruskiewich R."/>
            <person name="Bureau T."/>
            <person name="Miyao A."/>
            <person name="Hirochika H."/>
            <person name="Nishikawa T."/>
            <person name="Kadowaki K."/>
            <person name="Sugiura M."/>
            <person name="Burr B."/>
            <person name="Sasaki T."/>
        </authorList>
    </citation>
    <scope>NUCLEOTIDE SEQUENCE [LARGE SCALE GENOMIC DNA]</scope>
    <source>
        <strain evidence="4">cv. Nipponbare</strain>
    </source>
</reference>
<feature type="domain" description="Transposase-associated" evidence="2">
    <location>
        <begin position="5"/>
        <end position="81"/>
    </location>
</feature>
<sequence>MEMDRSWMYNIHRDSEEYREGVSAFVSFVDNNRKNKMSKYMLCPCADCKNEKMFEKSSWVHSHLIRKGFMEKYKYWSKHGEQESPDVAADEVLDVMNDPAV</sequence>
<organism evidence="3 4">
    <name type="scientific">Oryza sativa subsp. japonica</name>
    <name type="common">Rice</name>
    <dbReference type="NCBI Taxonomy" id="39947"/>
    <lineage>
        <taxon>Eukaryota</taxon>
        <taxon>Viridiplantae</taxon>
        <taxon>Streptophyta</taxon>
        <taxon>Embryophyta</taxon>
        <taxon>Tracheophyta</taxon>
        <taxon>Spermatophyta</taxon>
        <taxon>Magnoliopsida</taxon>
        <taxon>Liliopsida</taxon>
        <taxon>Poales</taxon>
        <taxon>Poaceae</taxon>
        <taxon>BOP clade</taxon>
        <taxon>Oryzoideae</taxon>
        <taxon>Oryzeae</taxon>
        <taxon>Oryzinae</taxon>
        <taxon>Oryza</taxon>
        <taxon>Oryza sativa</taxon>
    </lineage>
</organism>
<dbReference type="Proteomes" id="UP000000763">
    <property type="component" value="Chromosome 5"/>
</dbReference>
<evidence type="ECO:0000259" key="2">
    <source>
        <dbReference type="Pfam" id="PF13963"/>
    </source>
</evidence>
<name>Q60F30_ORYSJ</name>
<evidence type="ECO:0000313" key="3">
    <source>
        <dbReference type="EMBL" id="AAV31318.1"/>
    </source>
</evidence>
<dbReference type="AlphaFoldDB" id="Q60F30"/>
<reference evidence="4" key="2">
    <citation type="journal article" date="2008" name="Nucleic Acids Res.">
        <title>The rice annotation project database (RAP-DB): 2008 update.</title>
        <authorList>
            <consortium name="The rice annotation project (RAP)"/>
        </authorList>
    </citation>
    <scope>GENOME REANNOTATION</scope>
    <source>
        <strain evidence="4">cv. Nipponbare</strain>
    </source>
</reference>
<evidence type="ECO:0000256" key="1">
    <source>
        <dbReference type="SAM" id="MobiDB-lite"/>
    </source>
</evidence>
<protein>
    <recommendedName>
        <fullName evidence="2">Transposase-associated domain-containing protein</fullName>
    </recommendedName>
</protein>
<dbReference type="EMBL" id="AC093492">
    <property type="protein sequence ID" value="AAV31318.1"/>
    <property type="molecule type" value="Genomic_DNA"/>
</dbReference>
<dbReference type="InterPro" id="IPR029480">
    <property type="entry name" value="Transpos_assoc"/>
</dbReference>